<dbReference type="AlphaFoldDB" id="A0A074YQD8"/>
<protein>
    <submittedName>
        <fullName evidence="2">Uncharacterized protein</fullName>
    </submittedName>
</protein>
<dbReference type="EMBL" id="KL584975">
    <property type="protein sequence ID" value="KEQ89036.1"/>
    <property type="molecule type" value="Genomic_DNA"/>
</dbReference>
<name>A0A074YQD8_AURPU</name>
<dbReference type="GeneID" id="40751922"/>
<feature type="region of interest" description="Disordered" evidence="1">
    <location>
        <begin position="401"/>
        <end position="427"/>
    </location>
</feature>
<dbReference type="OrthoDB" id="3624966at2759"/>
<keyword evidence="3" id="KW-1185">Reference proteome</keyword>
<evidence type="ECO:0000256" key="1">
    <source>
        <dbReference type="SAM" id="MobiDB-lite"/>
    </source>
</evidence>
<evidence type="ECO:0000313" key="2">
    <source>
        <dbReference type="EMBL" id="KEQ89036.1"/>
    </source>
</evidence>
<accession>A0A074YQD8</accession>
<sequence>MPQPKKDGANAVDHDHVSKSFTLKGLNDSGYINADVSQLDLDYTDFAQDTKANGKVRAGGILRKSKRDDLTTRARKDKGEYDDPDSKLLEEAQIWVEDGEVWYIHPVLQRDHWNHMSNDDWNSIRPSIELASRILDMVEILPFFYGLIAGSVYDLKDSAHNQAHNIIFQEWEMKEVPTVLRAVGQEAESVFLYMVGLRGSVEWEFSHIALSDRRFAQTGWLSKSKKALVEINEDFLDILSGRQQVHDYSMSWEPGTDVESARLRTQVALAITIVHEFAHAIWFCINKKYKVDPYLRGHFINELGFELEHMLFSGLIMPIGTPAVEAAPYGFKIDRFPEAGIRDDEETRVFSREPPSDSGCKTGWSHPVSMKWVSSLFTVDKWEEVARLGLSALKPQRKTGFSHDYRIRKKKRPRSPSPTSPSKKVKI</sequence>
<dbReference type="HOGENOM" id="CLU_642469_0_0_1"/>
<proteinExistence type="predicted"/>
<evidence type="ECO:0000313" key="3">
    <source>
        <dbReference type="Proteomes" id="UP000030706"/>
    </source>
</evidence>
<reference evidence="2 3" key="1">
    <citation type="journal article" date="2014" name="BMC Genomics">
        <title>Genome sequencing of four Aureobasidium pullulans varieties: biotechnological potential, stress tolerance, and description of new species.</title>
        <authorList>
            <person name="Gostin Ar C."/>
            <person name="Ohm R.A."/>
            <person name="Kogej T."/>
            <person name="Sonjak S."/>
            <person name="Turk M."/>
            <person name="Zajc J."/>
            <person name="Zalar P."/>
            <person name="Grube M."/>
            <person name="Sun H."/>
            <person name="Han J."/>
            <person name="Sharma A."/>
            <person name="Chiniquy J."/>
            <person name="Ngan C.Y."/>
            <person name="Lipzen A."/>
            <person name="Barry K."/>
            <person name="Grigoriev I.V."/>
            <person name="Gunde-Cimerman N."/>
        </authorList>
    </citation>
    <scope>NUCLEOTIDE SEQUENCE [LARGE SCALE GENOMIC DNA]</scope>
    <source>
        <strain evidence="2 3">EXF-150</strain>
    </source>
</reference>
<dbReference type="Proteomes" id="UP000030706">
    <property type="component" value="Unassembled WGS sequence"/>
</dbReference>
<organism evidence="2 3">
    <name type="scientific">Aureobasidium pullulans EXF-150</name>
    <dbReference type="NCBI Taxonomy" id="1043002"/>
    <lineage>
        <taxon>Eukaryota</taxon>
        <taxon>Fungi</taxon>
        <taxon>Dikarya</taxon>
        <taxon>Ascomycota</taxon>
        <taxon>Pezizomycotina</taxon>
        <taxon>Dothideomycetes</taxon>
        <taxon>Dothideomycetidae</taxon>
        <taxon>Dothideales</taxon>
        <taxon>Saccotheciaceae</taxon>
        <taxon>Aureobasidium</taxon>
    </lineage>
</organism>
<dbReference type="RefSeq" id="XP_029765223.1">
    <property type="nucleotide sequence ID" value="XM_029909616.1"/>
</dbReference>
<gene>
    <name evidence="2" type="ORF">M438DRAFT_402786</name>
</gene>